<keyword evidence="5" id="KW-1185">Reference proteome</keyword>
<dbReference type="PATRIC" id="fig|136857.5.peg.1133"/>
<dbReference type="EMBL" id="CP011545">
    <property type="protein sequence ID" value="AKK08585.1"/>
    <property type="molecule type" value="Genomic_DNA"/>
</dbReference>
<organism evidence="4 5">
    <name type="scientific">Corynebacterium testudinoris</name>
    <dbReference type="NCBI Taxonomy" id="136857"/>
    <lineage>
        <taxon>Bacteria</taxon>
        <taxon>Bacillati</taxon>
        <taxon>Actinomycetota</taxon>
        <taxon>Actinomycetes</taxon>
        <taxon>Mycobacteriales</taxon>
        <taxon>Corynebacteriaceae</taxon>
        <taxon>Corynebacterium</taxon>
    </lineage>
</organism>
<dbReference type="OrthoDB" id="9792858at2"/>
<dbReference type="SUPFAM" id="SSF50475">
    <property type="entry name" value="FMN-binding split barrel"/>
    <property type="match status" value="1"/>
</dbReference>
<accession>A0A0G3H719</accession>
<dbReference type="SMART" id="SM00903">
    <property type="entry name" value="Flavin_Reduct"/>
    <property type="match status" value="1"/>
</dbReference>
<evidence type="ECO:0000259" key="3">
    <source>
        <dbReference type="SMART" id="SM00903"/>
    </source>
</evidence>
<dbReference type="Pfam" id="PF01613">
    <property type="entry name" value="Flavin_Reduct"/>
    <property type="match status" value="1"/>
</dbReference>
<dbReference type="AlphaFoldDB" id="A0A0G3H719"/>
<evidence type="ECO:0000256" key="2">
    <source>
        <dbReference type="ARBA" id="ARBA00023002"/>
    </source>
</evidence>
<evidence type="ECO:0000313" key="4">
    <source>
        <dbReference type="EMBL" id="AKK08585.1"/>
    </source>
</evidence>
<dbReference type="InterPro" id="IPR012349">
    <property type="entry name" value="Split_barrel_FMN-bd"/>
</dbReference>
<dbReference type="Proteomes" id="UP000035540">
    <property type="component" value="Chromosome"/>
</dbReference>
<dbReference type="KEGG" id="cted:CTEST_05695"/>
<dbReference type="GO" id="GO:0042602">
    <property type="term" value="F:riboflavin reductase (NADPH) activity"/>
    <property type="evidence" value="ECO:0007669"/>
    <property type="project" value="TreeGrafter"/>
</dbReference>
<dbReference type="PANTHER" id="PTHR30466:SF11">
    <property type="entry name" value="FLAVIN-DEPENDENT MONOOXYGENASE, REDUCTASE SUBUNIT HSAB"/>
    <property type="match status" value="1"/>
</dbReference>
<sequence>MHVSAERLRAAAGTFPTGVTIVTTHTPEGQDVGLTVSAFSSLSLDPAMVVLSVDNASTSLPYLQLGGPIGVSVLAEGQDHLARQFSRRGIDRFEGVHTERHANNVPTVHGAAAWFVGHIAHFHAGGDHTIITVAVEDCGTDESTRPLLYQRGQIHLFPEYQI</sequence>
<dbReference type="PANTHER" id="PTHR30466">
    <property type="entry name" value="FLAVIN REDUCTASE"/>
    <property type="match status" value="1"/>
</dbReference>
<proteinExistence type="inferred from homology"/>
<dbReference type="InterPro" id="IPR002563">
    <property type="entry name" value="Flavin_Rdtase-like_dom"/>
</dbReference>
<reference evidence="4 5" key="1">
    <citation type="journal article" date="2015" name="Genome Announc.">
        <title>Complete Genome Sequence of the Type Strain Corynebacterium testudinoris DSM 44614, Recovered from Necrotic Lesions in the Mouth of a Tortoise.</title>
        <authorList>
            <person name="Ruckert C."/>
            <person name="Kriete M."/>
            <person name="Jaenicke S."/>
            <person name="Winkler A."/>
            <person name="Tauch A."/>
        </authorList>
    </citation>
    <scope>NUCLEOTIDE SEQUENCE [LARGE SCALE GENOMIC DNA]</scope>
    <source>
        <strain evidence="4 5">DSM 44614</strain>
    </source>
</reference>
<feature type="domain" description="Flavin reductase like" evidence="3">
    <location>
        <begin position="12"/>
        <end position="156"/>
    </location>
</feature>
<keyword evidence="2" id="KW-0560">Oxidoreductase</keyword>
<reference evidence="5" key="2">
    <citation type="submission" date="2015-05" db="EMBL/GenBank/DDBJ databases">
        <title>Complete genome sequence of Corynebacterium testudinoris DSM 44614, recovered from necrotic lesions in the mouth of a tortoise.</title>
        <authorList>
            <person name="Ruckert C."/>
            <person name="Albersmeier A."/>
            <person name="Winkler A."/>
            <person name="Tauch A."/>
        </authorList>
    </citation>
    <scope>NUCLEOTIDE SEQUENCE [LARGE SCALE GENOMIC DNA]</scope>
    <source>
        <strain evidence="5">DSM 44614</strain>
    </source>
</reference>
<evidence type="ECO:0000256" key="1">
    <source>
        <dbReference type="ARBA" id="ARBA00008898"/>
    </source>
</evidence>
<dbReference type="STRING" id="136857.CTEST_05695"/>
<dbReference type="InterPro" id="IPR050268">
    <property type="entry name" value="NADH-dep_flavin_reductase"/>
</dbReference>
<gene>
    <name evidence="4" type="ORF">CTEST_05695</name>
</gene>
<evidence type="ECO:0000313" key="5">
    <source>
        <dbReference type="Proteomes" id="UP000035540"/>
    </source>
</evidence>
<protein>
    <submittedName>
        <fullName evidence="4">Conserved protein of DIM6/NTAB family</fullName>
    </submittedName>
</protein>
<dbReference type="GO" id="GO:0010181">
    <property type="term" value="F:FMN binding"/>
    <property type="evidence" value="ECO:0007669"/>
    <property type="project" value="InterPro"/>
</dbReference>
<name>A0A0G3H719_9CORY</name>
<dbReference type="Gene3D" id="2.30.110.10">
    <property type="entry name" value="Electron Transport, Fmn-binding Protein, Chain A"/>
    <property type="match status" value="1"/>
</dbReference>
<comment type="similarity">
    <text evidence="1">Belongs to the non-flavoprotein flavin reductase family.</text>
</comment>